<dbReference type="GO" id="GO:0006508">
    <property type="term" value="P:proteolysis"/>
    <property type="evidence" value="ECO:0007669"/>
    <property type="project" value="UniProtKB-KW"/>
</dbReference>
<dbReference type="GeneID" id="61222204"/>
<dbReference type="SMR" id="A0A068VUB6"/>
<dbReference type="GO" id="GO:0008236">
    <property type="term" value="F:serine-type peptidase activity"/>
    <property type="evidence" value="ECO:0007669"/>
    <property type="project" value="UniProtKB-KW"/>
</dbReference>
<feature type="region of interest" description="Disordered" evidence="5">
    <location>
        <begin position="1"/>
        <end position="42"/>
    </location>
</feature>
<feature type="domain" description="Peptidase S49" evidence="7">
    <location>
        <begin position="190"/>
        <end position="353"/>
    </location>
</feature>
<evidence type="ECO:0000259" key="7">
    <source>
        <dbReference type="Pfam" id="PF01343"/>
    </source>
</evidence>
<accession>A0A068VUB6</accession>
<keyword evidence="6" id="KW-0812">Transmembrane</keyword>
<dbReference type="PANTHER" id="PTHR42987:SF4">
    <property type="entry name" value="PROTEASE SOHB-RELATED"/>
    <property type="match status" value="1"/>
</dbReference>
<organism evidence="8">
    <name type="scientific">Propionibacterium freudenreichii subsp. freudenreichii</name>
    <dbReference type="NCBI Taxonomy" id="66712"/>
    <lineage>
        <taxon>Bacteria</taxon>
        <taxon>Bacillati</taxon>
        <taxon>Actinomycetota</taxon>
        <taxon>Actinomycetes</taxon>
        <taxon>Propionibacteriales</taxon>
        <taxon>Propionibacteriaceae</taxon>
        <taxon>Propionibacterium</taxon>
    </lineage>
</organism>
<dbReference type="EC" id="3.4.21.-" evidence="8"/>
<dbReference type="InterPro" id="IPR047272">
    <property type="entry name" value="S49_SppA_C"/>
</dbReference>
<dbReference type="PATRIC" id="fig|66712.6.peg.1083"/>
<dbReference type="Gene3D" id="3.90.226.10">
    <property type="entry name" value="2-enoyl-CoA Hydratase, Chain A, domain 1"/>
    <property type="match status" value="1"/>
</dbReference>
<evidence type="ECO:0000256" key="6">
    <source>
        <dbReference type="SAM" id="Phobius"/>
    </source>
</evidence>
<evidence type="ECO:0000256" key="3">
    <source>
        <dbReference type="ARBA" id="ARBA00022801"/>
    </source>
</evidence>
<keyword evidence="3 8" id="KW-0378">Hydrolase</keyword>
<keyword evidence="6" id="KW-0472">Membrane</keyword>
<dbReference type="RefSeq" id="WP_013161029.1">
    <property type="nucleotide sequence ID" value="NZ_CP010341.1"/>
</dbReference>
<protein>
    <submittedName>
        <fullName evidence="8">Putative signal peptide peptidase sppA</fullName>
        <ecNumber evidence="8">3.4.21.-</ecNumber>
    </submittedName>
</protein>
<dbReference type="PANTHER" id="PTHR42987">
    <property type="entry name" value="PEPTIDASE S49"/>
    <property type="match status" value="1"/>
</dbReference>
<proteinExistence type="inferred from homology"/>
<dbReference type="EMBL" id="LM676387">
    <property type="protein sequence ID" value="CEP25988.1"/>
    <property type="molecule type" value="Genomic_DNA"/>
</dbReference>
<sequence length="418" mass="43196">MSIPQPPDDAATRGAQPPPDRPPEGAAEQPPPPFQPAPPFFPHVVGGYPPAAPPAGLKRGFGQGMGVALGIGAVLCALSLISAIAMVALVGVARIGRANTSAETSVTKTLWGSSSAKNTLRAISVSGTIQASGGSSSGMFSSATYGYDVAKLIDSLTADSAAGLVLLMDTPGGSINGSRAIADAVDRYEQRTGKKSFAFVEGMSASGGMYAMAGVNRIYADQGTMVGSIGVIMGPFARYRDVTAVDGGLLGNGVTASGGIDQFYLTQGEAKDFGNAFRDMTQKERDVYTAGLSREYDAFVNWVSTSRGIAPETIRNDLGAYMFDAQTAKDKHLVDDVLGREEAFRQIARDAGVDPDQTKLVTDAEPGFLSSLMGSRKQAFGHGEALQAGEGVKASSSLCTGAPAVLAWTGDMNAMCGR</sequence>
<dbReference type="InterPro" id="IPR029045">
    <property type="entry name" value="ClpP/crotonase-like_dom_sf"/>
</dbReference>
<evidence type="ECO:0000256" key="5">
    <source>
        <dbReference type="SAM" id="MobiDB-lite"/>
    </source>
</evidence>
<gene>
    <name evidence="8" type="primary">sppA</name>
    <name evidence="8" type="ORF">PFCIRM138_03430</name>
</gene>
<dbReference type="Pfam" id="PF01343">
    <property type="entry name" value="Peptidase_S49"/>
    <property type="match status" value="1"/>
</dbReference>
<evidence type="ECO:0000256" key="1">
    <source>
        <dbReference type="ARBA" id="ARBA00008683"/>
    </source>
</evidence>
<keyword evidence="4" id="KW-0720">Serine protease</keyword>
<dbReference type="KEGG" id="pfre:RM25_1058"/>
<dbReference type="SUPFAM" id="SSF52096">
    <property type="entry name" value="ClpP/crotonase"/>
    <property type="match status" value="1"/>
</dbReference>
<keyword evidence="2" id="KW-0645">Protease</keyword>
<feature type="compositionally biased region" description="Pro residues" evidence="5">
    <location>
        <begin position="29"/>
        <end position="41"/>
    </location>
</feature>
<comment type="similarity">
    <text evidence="1">Belongs to the peptidase S49 family.</text>
</comment>
<dbReference type="InterPro" id="IPR002142">
    <property type="entry name" value="Peptidase_S49"/>
</dbReference>
<feature type="transmembrane region" description="Helical" evidence="6">
    <location>
        <begin position="67"/>
        <end position="93"/>
    </location>
</feature>
<dbReference type="AlphaFoldDB" id="A0A068VUB6"/>
<evidence type="ECO:0000256" key="2">
    <source>
        <dbReference type="ARBA" id="ARBA00022670"/>
    </source>
</evidence>
<keyword evidence="6" id="KW-1133">Transmembrane helix</keyword>
<evidence type="ECO:0000313" key="8">
    <source>
        <dbReference type="EMBL" id="CEP25988.1"/>
    </source>
</evidence>
<name>A0A068VUB6_PROFF</name>
<dbReference type="CDD" id="cd07023">
    <property type="entry name" value="S49_Sppa_N_C"/>
    <property type="match status" value="1"/>
</dbReference>
<dbReference type="Gene3D" id="6.20.330.10">
    <property type="match status" value="1"/>
</dbReference>
<evidence type="ECO:0000256" key="4">
    <source>
        <dbReference type="ARBA" id="ARBA00022825"/>
    </source>
</evidence>
<reference evidence="8" key="1">
    <citation type="submission" date="2014-08" db="EMBL/GenBank/DDBJ databases">
        <authorList>
            <person name="Falentin Helene"/>
        </authorList>
    </citation>
    <scope>NUCLEOTIDE SEQUENCE</scope>
</reference>